<feature type="binding site" evidence="8">
    <location>
        <position position="64"/>
    </location>
    <ligand>
        <name>[4Fe-4S] cluster</name>
        <dbReference type="ChEBI" id="CHEBI:49883"/>
        <label>2</label>
        <note>4Fe-4S-S-AdoMet</note>
    </ligand>
</feature>
<dbReference type="Gene3D" id="3.20.20.70">
    <property type="entry name" value="Aldolase class I"/>
    <property type="match status" value="1"/>
</dbReference>
<evidence type="ECO:0000256" key="4">
    <source>
        <dbReference type="ARBA" id="ARBA00022723"/>
    </source>
</evidence>
<evidence type="ECO:0000256" key="5">
    <source>
        <dbReference type="ARBA" id="ARBA00023004"/>
    </source>
</evidence>
<dbReference type="OrthoDB" id="9787898at2"/>
<evidence type="ECO:0000256" key="8">
    <source>
        <dbReference type="HAMAP-Rule" id="MF_00206"/>
    </source>
</evidence>
<dbReference type="Pfam" id="PF04055">
    <property type="entry name" value="Radical_SAM"/>
    <property type="match status" value="1"/>
</dbReference>
<comment type="subcellular location">
    <subcellularLocation>
        <location evidence="8">Cytoplasm</location>
    </subcellularLocation>
</comment>
<keyword evidence="4 8" id="KW-0479">Metal-binding</keyword>
<dbReference type="RefSeq" id="WP_086033366.1">
    <property type="nucleotide sequence ID" value="NZ_MJBP01000008.1"/>
</dbReference>
<keyword evidence="5 8" id="KW-0408">Iron</keyword>
<dbReference type="HAMAP" id="MF_00206">
    <property type="entry name" value="Lipoyl_synth"/>
    <property type="match status" value="1"/>
</dbReference>
<dbReference type="SFLD" id="SFLDG01058">
    <property type="entry name" value="lipoyl_synthase_like"/>
    <property type="match status" value="1"/>
</dbReference>
<keyword evidence="6 8" id="KW-0411">Iron-sulfur</keyword>
<dbReference type="GO" id="GO:0046872">
    <property type="term" value="F:metal ion binding"/>
    <property type="evidence" value="ECO:0007669"/>
    <property type="project" value="UniProtKB-KW"/>
</dbReference>
<dbReference type="PROSITE" id="PS51918">
    <property type="entry name" value="RADICAL_SAM"/>
    <property type="match status" value="1"/>
</dbReference>
<feature type="binding site" evidence="8">
    <location>
        <position position="57"/>
    </location>
    <ligand>
        <name>[4Fe-4S] cluster</name>
        <dbReference type="ChEBI" id="CHEBI:49883"/>
        <label>2</label>
        <note>4Fe-4S-S-AdoMet</note>
    </ligand>
</feature>
<evidence type="ECO:0000256" key="1">
    <source>
        <dbReference type="ARBA" id="ARBA00022485"/>
    </source>
</evidence>
<dbReference type="InterPro" id="IPR013785">
    <property type="entry name" value="Aldolase_TIM"/>
</dbReference>
<dbReference type="STRING" id="1562698.DESAMIL20_626"/>
<keyword evidence="11" id="KW-1185">Reference proteome</keyword>
<evidence type="ECO:0000256" key="3">
    <source>
        <dbReference type="ARBA" id="ARBA00022691"/>
    </source>
</evidence>
<protein>
    <recommendedName>
        <fullName evidence="8">Lipoyl synthase</fullName>
        <ecNumber evidence="8">2.8.1.8</ecNumber>
    </recommendedName>
    <alternativeName>
        <fullName evidence="8">Lip-syn</fullName>
        <shortName evidence="8">LS</shortName>
    </alternativeName>
    <alternativeName>
        <fullName evidence="8">Lipoate synthase</fullName>
    </alternativeName>
    <alternativeName>
        <fullName evidence="8">Lipoic acid synthase</fullName>
    </alternativeName>
    <alternativeName>
        <fullName evidence="8">Sulfur insertion protein LipA</fullName>
    </alternativeName>
</protein>
<feature type="binding site" evidence="8">
    <location>
        <position position="36"/>
    </location>
    <ligand>
        <name>[4Fe-4S] cluster</name>
        <dbReference type="ChEBI" id="CHEBI:49883"/>
        <label>1</label>
    </ligand>
</feature>
<evidence type="ECO:0000256" key="7">
    <source>
        <dbReference type="ARBA" id="ARBA00047326"/>
    </source>
</evidence>
<keyword evidence="2 8" id="KW-0808">Transferase</keyword>
<dbReference type="PANTHER" id="PTHR10949:SF0">
    <property type="entry name" value="LIPOYL SYNTHASE, MITOCHONDRIAL"/>
    <property type="match status" value="1"/>
</dbReference>
<dbReference type="UniPathway" id="UPA00538">
    <property type="reaction ID" value="UER00593"/>
</dbReference>
<feature type="binding site" evidence="8">
    <location>
        <position position="61"/>
    </location>
    <ligand>
        <name>[4Fe-4S] cluster</name>
        <dbReference type="ChEBI" id="CHEBI:49883"/>
        <label>2</label>
        <note>4Fe-4S-S-AdoMet</note>
    </ligand>
</feature>
<accession>A0A1X4XYH2</accession>
<comment type="catalytic activity">
    <reaction evidence="7 8">
        <text>[[Fe-S] cluster scaffold protein carrying a second [4Fe-4S](2+) cluster] + N(6)-octanoyl-L-lysyl-[protein] + 2 oxidized [2Fe-2S]-[ferredoxin] + 2 S-adenosyl-L-methionine + 4 H(+) = [[Fe-S] cluster scaffold protein] + N(6)-[(R)-dihydrolipoyl]-L-lysyl-[protein] + 4 Fe(3+) + 2 hydrogen sulfide + 2 5'-deoxyadenosine + 2 L-methionine + 2 reduced [2Fe-2S]-[ferredoxin]</text>
        <dbReference type="Rhea" id="RHEA:16585"/>
        <dbReference type="Rhea" id="RHEA-COMP:9928"/>
        <dbReference type="Rhea" id="RHEA-COMP:10000"/>
        <dbReference type="Rhea" id="RHEA-COMP:10001"/>
        <dbReference type="Rhea" id="RHEA-COMP:10475"/>
        <dbReference type="Rhea" id="RHEA-COMP:14568"/>
        <dbReference type="Rhea" id="RHEA-COMP:14569"/>
        <dbReference type="ChEBI" id="CHEBI:15378"/>
        <dbReference type="ChEBI" id="CHEBI:17319"/>
        <dbReference type="ChEBI" id="CHEBI:29034"/>
        <dbReference type="ChEBI" id="CHEBI:29919"/>
        <dbReference type="ChEBI" id="CHEBI:33722"/>
        <dbReference type="ChEBI" id="CHEBI:33737"/>
        <dbReference type="ChEBI" id="CHEBI:33738"/>
        <dbReference type="ChEBI" id="CHEBI:57844"/>
        <dbReference type="ChEBI" id="CHEBI:59789"/>
        <dbReference type="ChEBI" id="CHEBI:78809"/>
        <dbReference type="ChEBI" id="CHEBI:83100"/>
        <dbReference type="EC" id="2.8.1.8"/>
    </reaction>
</comment>
<keyword evidence="3 8" id="KW-0949">S-adenosyl-L-methionine</keyword>
<feature type="binding site" evidence="8">
    <location>
        <position position="268"/>
    </location>
    <ligand>
        <name>[4Fe-4S] cluster</name>
        <dbReference type="ChEBI" id="CHEBI:49883"/>
        <label>1</label>
    </ligand>
</feature>
<evidence type="ECO:0000313" key="11">
    <source>
        <dbReference type="Proteomes" id="UP000194141"/>
    </source>
</evidence>
<dbReference type="NCBIfam" id="NF009544">
    <property type="entry name" value="PRK12928.1"/>
    <property type="match status" value="1"/>
</dbReference>
<evidence type="ECO:0000256" key="6">
    <source>
        <dbReference type="ARBA" id="ARBA00023014"/>
    </source>
</evidence>
<evidence type="ECO:0000313" key="10">
    <source>
        <dbReference type="EMBL" id="OSS42578.1"/>
    </source>
</evidence>
<dbReference type="GO" id="GO:0005737">
    <property type="term" value="C:cytoplasm"/>
    <property type="evidence" value="ECO:0007669"/>
    <property type="project" value="UniProtKB-SubCell"/>
</dbReference>
<comment type="cofactor">
    <cofactor evidence="8">
        <name>[4Fe-4S] cluster</name>
        <dbReference type="ChEBI" id="CHEBI:49883"/>
    </cofactor>
    <text evidence="8">Binds 2 [4Fe-4S] clusters per subunit. One cluster is coordinated with 3 cysteines and an exchangeable S-adenosyl-L-methionine.</text>
</comment>
<feature type="domain" description="Radical SAM core" evidence="9">
    <location>
        <begin position="43"/>
        <end position="257"/>
    </location>
</feature>
<evidence type="ECO:0000259" key="9">
    <source>
        <dbReference type="PROSITE" id="PS51918"/>
    </source>
</evidence>
<proteinExistence type="inferred from homology"/>
<comment type="pathway">
    <text evidence="8">Protein modification; protein lipoylation via endogenous pathway; protein N(6)-(lipoyl)lysine from octanoyl-[acyl-carrier-protein]: step 2/2.</text>
</comment>
<feature type="binding site" evidence="8">
    <location>
        <position position="31"/>
    </location>
    <ligand>
        <name>[4Fe-4S] cluster</name>
        <dbReference type="ChEBI" id="CHEBI:49883"/>
        <label>1</label>
    </ligand>
</feature>
<feature type="binding site" evidence="8">
    <location>
        <position position="42"/>
    </location>
    <ligand>
        <name>[4Fe-4S] cluster</name>
        <dbReference type="ChEBI" id="CHEBI:49883"/>
        <label>1</label>
    </ligand>
</feature>
<dbReference type="PIRSF" id="PIRSF005963">
    <property type="entry name" value="Lipoyl_synth"/>
    <property type="match status" value="1"/>
</dbReference>
<name>A0A1X4XYH2_9BACT</name>
<dbReference type="SMART" id="SM00729">
    <property type="entry name" value="Elp3"/>
    <property type="match status" value="1"/>
</dbReference>
<dbReference type="SFLD" id="SFLDF00271">
    <property type="entry name" value="lipoyl_synthase"/>
    <property type="match status" value="1"/>
</dbReference>
<dbReference type="InterPro" id="IPR058240">
    <property type="entry name" value="rSAM_sf"/>
</dbReference>
<dbReference type="GO" id="GO:0051539">
    <property type="term" value="F:4 iron, 4 sulfur cluster binding"/>
    <property type="evidence" value="ECO:0007669"/>
    <property type="project" value="UniProtKB-UniRule"/>
</dbReference>
<keyword evidence="8" id="KW-0963">Cytoplasm</keyword>
<dbReference type="GO" id="GO:0009249">
    <property type="term" value="P:protein lipoylation"/>
    <property type="evidence" value="ECO:0007669"/>
    <property type="project" value="UniProtKB-UniRule"/>
</dbReference>
<dbReference type="AlphaFoldDB" id="A0A1X4XYH2"/>
<dbReference type="NCBIfam" id="NF004019">
    <property type="entry name" value="PRK05481.1"/>
    <property type="match status" value="1"/>
</dbReference>
<dbReference type="EC" id="2.8.1.8" evidence="8"/>
<comment type="function">
    <text evidence="8">Catalyzes the radical-mediated insertion of two sulfur atoms into the C-6 and C-8 positions of the octanoyl moiety bound to the lipoyl domains of lipoate-dependent enzymes, thereby converting the octanoylated domains into lipoylated derivatives.</text>
</comment>
<dbReference type="PANTHER" id="PTHR10949">
    <property type="entry name" value="LIPOYL SYNTHASE"/>
    <property type="match status" value="1"/>
</dbReference>
<dbReference type="Proteomes" id="UP000194141">
    <property type="component" value="Unassembled WGS sequence"/>
</dbReference>
<dbReference type="GO" id="GO:0016992">
    <property type="term" value="F:lipoate synthase activity"/>
    <property type="evidence" value="ECO:0007669"/>
    <property type="project" value="UniProtKB-UniRule"/>
</dbReference>
<comment type="similarity">
    <text evidence="8">Belongs to the radical SAM superfamily. Lipoyl synthase family.</text>
</comment>
<sequence>MMPYWLKKNFNMEDIEYMQKILRSFHLHTVCEEAFCPNISECFTSKTATFLIMGRYCTRNCRFCNVVHHKPETINPKESDMIAQATQNLNLKYVVITSVTRDDLPDFGSSCFVNVVEKLKPLNVKIELLIPDFQCKTEYLQLVANSGAQVIGHNIETVKRLYPKARPQADYSSSLNVLKKLKQLNPNLITKSGIMLGFGETQDEVIETINDIVQTGCDILTIGQYLRPSKEHLPVVKFIDPSDFEYYKSIGIKIGFKYVESSVFTRSSYNAENAYDHLESKKT</sequence>
<dbReference type="InterPro" id="IPR006638">
    <property type="entry name" value="Elp3/MiaA/NifB-like_rSAM"/>
</dbReference>
<dbReference type="SFLD" id="SFLDS00029">
    <property type="entry name" value="Radical_SAM"/>
    <property type="match status" value="1"/>
</dbReference>
<dbReference type="InterPro" id="IPR007197">
    <property type="entry name" value="rSAM"/>
</dbReference>
<dbReference type="InterPro" id="IPR003698">
    <property type="entry name" value="Lipoyl_synth"/>
</dbReference>
<dbReference type="EMBL" id="MDSU01000013">
    <property type="protein sequence ID" value="OSS42578.1"/>
    <property type="molecule type" value="Genomic_DNA"/>
</dbReference>
<gene>
    <name evidence="8" type="primary">lipA</name>
    <name evidence="10" type="ORF">DESAMIL20_626</name>
</gene>
<dbReference type="SUPFAM" id="SSF102114">
    <property type="entry name" value="Radical SAM enzymes"/>
    <property type="match status" value="1"/>
</dbReference>
<reference evidence="10 11" key="1">
    <citation type="journal article" date="2017" name="Front. Microbiol.">
        <title>Genome Sequence of Desulfurella amilsii Strain TR1 and Comparative Genomics of Desulfurellaceae Family.</title>
        <authorList>
            <person name="Florentino A.P."/>
            <person name="Stams A.J."/>
            <person name="Sanchez-Andrea I."/>
        </authorList>
    </citation>
    <scope>NUCLEOTIDE SEQUENCE [LARGE SCALE GENOMIC DNA]</scope>
    <source>
        <strain evidence="10 11">TR1</strain>
    </source>
</reference>
<comment type="caution">
    <text evidence="10">The sequence shown here is derived from an EMBL/GenBank/DDBJ whole genome shotgun (WGS) entry which is preliminary data.</text>
</comment>
<keyword evidence="1 8" id="KW-0004">4Fe-4S</keyword>
<organism evidence="10 11">
    <name type="scientific">Desulfurella amilsii</name>
    <dbReference type="NCBI Taxonomy" id="1562698"/>
    <lineage>
        <taxon>Bacteria</taxon>
        <taxon>Pseudomonadati</taxon>
        <taxon>Campylobacterota</taxon>
        <taxon>Desulfurellia</taxon>
        <taxon>Desulfurellales</taxon>
        <taxon>Desulfurellaceae</taxon>
        <taxon>Desulfurella</taxon>
    </lineage>
</organism>
<dbReference type="CDD" id="cd01335">
    <property type="entry name" value="Radical_SAM"/>
    <property type="match status" value="1"/>
</dbReference>
<dbReference type="NCBIfam" id="TIGR00510">
    <property type="entry name" value="lipA"/>
    <property type="match status" value="1"/>
</dbReference>
<evidence type="ECO:0000256" key="2">
    <source>
        <dbReference type="ARBA" id="ARBA00022679"/>
    </source>
</evidence>